<dbReference type="GO" id="GO:0005524">
    <property type="term" value="F:ATP binding"/>
    <property type="evidence" value="ECO:0007669"/>
    <property type="project" value="UniProtKB-KW"/>
</dbReference>
<dbReference type="InterPro" id="IPR036890">
    <property type="entry name" value="HATPase_C_sf"/>
</dbReference>
<dbReference type="CDD" id="cd00082">
    <property type="entry name" value="HisKA"/>
    <property type="match status" value="1"/>
</dbReference>
<dbReference type="PRINTS" id="PR00344">
    <property type="entry name" value="BCTRLSENSOR"/>
</dbReference>
<dbReference type="Proteomes" id="UP001576784">
    <property type="component" value="Unassembled WGS sequence"/>
</dbReference>
<evidence type="ECO:0000256" key="5">
    <source>
        <dbReference type="ARBA" id="ARBA00022741"/>
    </source>
</evidence>
<dbReference type="InterPro" id="IPR005467">
    <property type="entry name" value="His_kinase_dom"/>
</dbReference>
<gene>
    <name evidence="12" type="ORF">ACE1CI_08480</name>
</gene>
<dbReference type="Gene3D" id="1.10.287.130">
    <property type="match status" value="1"/>
</dbReference>
<keyword evidence="7 12" id="KW-0067">ATP-binding</keyword>
<dbReference type="PANTHER" id="PTHR43065">
    <property type="entry name" value="SENSOR HISTIDINE KINASE"/>
    <property type="match status" value="1"/>
</dbReference>
<feature type="coiled-coil region" evidence="9">
    <location>
        <begin position="139"/>
        <end position="173"/>
    </location>
</feature>
<evidence type="ECO:0000256" key="2">
    <source>
        <dbReference type="ARBA" id="ARBA00012438"/>
    </source>
</evidence>
<dbReference type="InterPro" id="IPR035965">
    <property type="entry name" value="PAS-like_dom_sf"/>
</dbReference>
<evidence type="ECO:0000313" key="12">
    <source>
        <dbReference type="EMBL" id="MFB2892965.1"/>
    </source>
</evidence>
<dbReference type="InterPro" id="IPR003594">
    <property type="entry name" value="HATPase_dom"/>
</dbReference>
<sequence length="466" mass="52418">MTPEQFLEFARVLPEPLLLITSQGEILATNRPAANLLGCSSKELQGKFLSDLVTESAEKVSKYLHNCARSRQMILGTLTFVLPKGENLSCRSEGAVVKPASAESPAVNLLRLENRATATGEFVLLNQKIHELSKEIYQRQKAQSELVRKNEELQEAFHQLKKAQIQLVQSEKMSGLGQLVAGIAHEINNPVNFIHGNLSHADEYIANLLDLVQLYQQEYPNPSPKIADKIADIDLEFLQEDLQKLWQSMKLGTNRIREIVLSLRNFSRLDESKVKEVDIHEGIESTLVILQNRLKAKAERPEIKIIKEFGKLPLVDCYPSQLNQVFMNILSNAIDALEDSFRKGDLSARKNHQDNLTIRIRTEKIGSDRISIRIADNGMGIPEKVRQQIFNPFFTTKPIGKGTGLGLSISYQIVTETHHGQLFCHSEPGQGTEFIVEIPIHQQVSETIETTGYIQSELENIIKVTN</sequence>
<dbReference type="InterPro" id="IPR000014">
    <property type="entry name" value="PAS"/>
</dbReference>
<dbReference type="EMBL" id="JBHFNR010000059">
    <property type="protein sequence ID" value="MFB2892965.1"/>
    <property type="molecule type" value="Genomic_DNA"/>
</dbReference>
<evidence type="ECO:0000259" key="10">
    <source>
        <dbReference type="PROSITE" id="PS50109"/>
    </source>
</evidence>
<evidence type="ECO:0000256" key="8">
    <source>
        <dbReference type="ARBA" id="ARBA00023012"/>
    </source>
</evidence>
<evidence type="ECO:0000313" key="13">
    <source>
        <dbReference type="Proteomes" id="UP001576784"/>
    </source>
</evidence>
<dbReference type="SUPFAM" id="SSF55874">
    <property type="entry name" value="ATPase domain of HSP90 chaperone/DNA topoisomerase II/histidine kinase"/>
    <property type="match status" value="1"/>
</dbReference>
<keyword evidence="9" id="KW-0175">Coiled coil</keyword>
<proteinExistence type="predicted"/>
<dbReference type="InterPro" id="IPR036097">
    <property type="entry name" value="HisK_dim/P_sf"/>
</dbReference>
<evidence type="ECO:0000256" key="6">
    <source>
        <dbReference type="ARBA" id="ARBA00022777"/>
    </source>
</evidence>
<dbReference type="RefSeq" id="WP_413262631.1">
    <property type="nucleotide sequence ID" value="NZ_JBHFNR010000059.1"/>
</dbReference>
<dbReference type="CDD" id="cd00130">
    <property type="entry name" value="PAS"/>
    <property type="match status" value="1"/>
</dbReference>
<keyword evidence="4" id="KW-0808">Transferase</keyword>
<dbReference type="SMART" id="SM00091">
    <property type="entry name" value="PAS"/>
    <property type="match status" value="1"/>
</dbReference>
<accession>A0ABV4XMN6</accession>
<evidence type="ECO:0000256" key="9">
    <source>
        <dbReference type="SAM" id="Coils"/>
    </source>
</evidence>
<dbReference type="SMART" id="SM00388">
    <property type="entry name" value="HisKA"/>
    <property type="match status" value="1"/>
</dbReference>
<evidence type="ECO:0000256" key="3">
    <source>
        <dbReference type="ARBA" id="ARBA00022553"/>
    </source>
</evidence>
<feature type="domain" description="PAS" evidence="11">
    <location>
        <begin position="2"/>
        <end position="71"/>
    </location>
</feature>
<name>A0ABV4XMN6_9CYAN</name>
<evidence type="ECO:0000256" key="4">
    <source>
        <dbReference type="ARBA" id="ARBA00022679"/>
    </source>
</evidence>
<dbReference type="PANTHER" id="PTHR43065:SF50">
    <property type="entry name" value="HISTIDINE KINASE"/>
    <property type="match status" value="1"/>
</dbReference>
<dbReference type="Gene3D" id="3.30.565.10">
    <property type="entry name" value="Histidine kinase-like ATPase, C-terminal domain"/>
    <property type="match status" value="1"/>
</dbReference>
<comment type="caution">
    <text evidence="12">The sequence shown here is derived from an EMBL/GenBank/DDBJ whole genome shotgun (WGS) entry which is preliminary data.</text>
</comment>
<dbReference type="EC" id="2.7.13.3" evidence="2"/>
<reference evidence="12 13" key="1">
    <citation type="submission" date="2024-09" db="EMBL/GenBank/DDBJ databases">
        <title>Floridaenema gen nov. (Aerosakkonemataceae, Aerosakkonematales ord. nov., Cyanobacteria) from benthic tropical and subtropical fresh waters, with the description of four new species.</title>
        <authorList>
            <person name="Moretto J.A."/>
            <person name="Berthold D.E."/>
            <person name="Lefler F.W."/>
            <person name="Huang I.-S."/>
            <person name="Laughinghouse H. IV."/>
        </authorList>
    </citation>
    <scope>NUCLEOTIDE SEQUENCE [LARGE SCALE GENOMIC DNA]</scope>
    <source>
        <strain evidence="12 13">BLCC-F50</strain>
    </source>
</reference>
<evidence type="ECO:0000256" key="1">
    <source>
        <dbReference type="ARBA" id="ARBA00000085"/>
    </source>
</evidence>
<dbReference type="InterPro" id="IPR004358">
    <property type="entry name" value="Sig_transdc_His_kin-like_C"/>
</dbReference>
<dbReference type="SUPFAM" id="SSF55785">
    <property type="entry name" value="PYP-like sensor domain (PAS domain)"/>
    <property type="match status" value="1"/>
</dbReference>
<keyword evidence="3" id="KW-0597">Phosphoprotein</keyword>
<evidence type="ECO:0000259" key="11">
    <source>
        <dbReference type="PROSITE" id="PS50112"/>
    </source>
</evidence>
<keyword evidence="5" id="KW-0547">Nucleotide-binding</keyword>
<comment type="catalytic activity">
    <reaction evidence="1">
        <text>ATP + protein L-histidine = ADP + protein N-phospho-L-histidine.</text>
        <dbReference type="EC" id="2.7.13.3"/>
    </reaction>
</comment>
<protein>
    <recommendedName>
        <fullName evidence="2">histidine kinase</fullName>
        <ecNumber evidence="2">2.7.13.3</ecNumber>
    </recommendedName>
</protein>
<dbReference type="InterPro" id="IPR003661">
    <property type="entry name" value="HisK_dim/P_dom"/>
</dbReference>
<evidence type="ECO:0000256" key="7">
    <source>
        <dbReference type="ARBA" id="ARBA00022840"/>
    </source>
</evidence>
<dbReference type="Pfam" id="PF02518">
    <property type="entry name" value="HATPase_c"/>
    <property type="match status" value="1"/>
</dbReference>
<dbReference type="Gene3D" id="3.30.450.20">
    <property type="entry name" value="PAS domain"/>
    <property type="match status" value="1"/>
</dbReference>
<dbReference type="NCBIfam" id="TIGR00229">
    <property type="entry name" value="sensory_box"/>
    <property type="match status" value="1"/>
</dbReference>
<feature type="domain" description="Histidine kinase" evidence="10">
    <location>
        <begin position="182"/>
        <end position="442"/>
    </location>
</feature>
<dbReference type="SUPFAM" id="SSF47384">
    <property type="entry name" value="Homodimeric domain of signal transducing histidine kinase"/>
    <property type="match status" value="1"/>
</dbReference>
<dbReference type="Pfam" id="PF00989">
    <property type="entry name" value="PAS"/>
    <property type="match status" value="1"/>
</dbReference>
<keyword evidence="13" id="KW-1185">Reference proteome</keyword>
<dbReference type="PROSITE" id="PS50109">
    <property type="entry name" value="HIS_KIN"/>
    <property type="match status" value="1"/>
</dbReference>
<dbReference type="SMART" id="SM00387">
    <property type="entry name" value="HATPase_c"/>
    <property type="match status" value="1"/>
</dbReference>
<dbReference type="InterPro" id="IPR013767">
    <property type="entry name" value="PAS_fold"/>
</dbReference>
<keyword evidence="8" id="KW-0902">Two-component regulatory system</keyword>
<dbReference type="PROSITE" id="PS50112">
    <property type="entry name" value="PAS"/>
    <property type="match status" value="1"/>
</dbReference>
<organism evidence="12 13">
    <name type="scientific">Floridaenema flaviceps BLCC-F50</name>
    <dbReference type="NCBI Taxonomy" id="3153642"/>
    <lineage>
        <taxon>Bacteria</taxon>
        <taxon>Bacillati</taxon>
        <taxon>Cyanobacteriota</taxon>
        <taxon>Cyanophyceae</taxon>
        <taxon>Oscillatoriophycideae</taxon>
        <taxon>Aerosakkonematales</taxon>
        <taxon>Aerosakkonemataceae</taxon>
        <taxon>Floridanema</taxon>
        <taxon>Floridanema flaviceps</taxon>
    </lineage>
</organism>
<keyword evidence="6" id="KW-0418">Kinase</keyword>